<dbReference type="InterPro" id="IPR019595">
    <property type="entry name" value="DUF2470"/>
</dbReference>
<name>A0A286GHY4_9PROT</name>
<keyword evidence="4" id="KW-1185">Reference proteome</keyword>
<feature type="domain" description="DUF2470" evidence="1">
    <location>
        <begin position="179"/>
        <end position="249"/>
    </location>
</feature>
<dbReference type="Gene3D" id="3.20.180.10">
    <property type="entry name" value="PNP-oxidase-like"/>
    <property type="match status" value="1"/>
</dbReference>
<dbReference type="SUPFAM" id="SSF50475">
    <property type="entry name" value="FMN-binding split barrel"/>
    <property type="match status" value="1"/>
</dbReference>
<organism evidence="3 4">
    <name type="scientific">Caenispirillum bisanense</name>
    <dbReference type="NCBI Taxonomy" id="414052"/>
    <lineage>
        <taxon>Bacteria</taxon>
        <taxon>Pseudomonadati</taxon>
        <taxon>Pseudomonadota</taxon>
        <taxon>Alphaproteobacteria</taxon>
        <taxon>Rhodospirillales</taxon>
        <taxon>Novispirillaceae</taxon>
        <taxon>Caenispirillum</taxon>
    </lineage>
</organism>
<dbReference type="PANTHER" id="PTHR13343:SF17">
    <property type="entry name" value="CELLULAR REPRESSOR OF E1A-STIMULATED GENES, ISOFORM A"/>
    <property type="match status" value="1"/>
</dbReference>
<evidence type="ECO:0000259" key="2">
    <source>
        <dbReference type="Pfam" id="PF13883"/>
    </source>
</evidence>
<accession>A0A286GHY4</accession>
<protein>
    <submittedName>
        <fullName evidence="3">Uncharacterized protein</fullName>
    </submittedName>
</protein>
<evidence type="ECO:0000259" key="1">
    <source>
        <dbReference type="Pfam" id="PF10615"/>
    </source>
</evidence>
<proteinExistence type="predicted"/>
<evidence type="ECO:0000313" key="4">
    <source>
        <dbReference type="Proteomes" id="UP000219621"/>
    </source>
</evidence>
<dbReference type="PANTHER" id="PTHR13343">
    <property type="entry name" value="CREG1 PROTEIN"/>
    <property type="match status" value="1"/>
</dbReference>
<dbReference type="RefSeq" id="WP_097279066.1">
    <property type="nucleotide sequence ID" value="NZ_OCNJ01000004.1"/>
</dbReference>
<dbReference type="Pfam" id="PF10615">
    <property type="entry name" value="DUF2470"/>
    <property type="match status" value="1"/>
</dbReference>
<dbReference type="InterPro" id="IPR037119">
    <property type="entry name" value="Haem_oxidase_HugZ-like_sf"/>
</dbReference>
<dbReference type="Proteomes" id="UP000219621">
    <property type="component" value="Unassembled WGS sequence"/>
</dbReference>
<feature type="domain" description="CREG-like beta-barrel" evidence="2">
    <location>
        <begin position="16"/>
        <end position="160"/>
    </location>
</feature>
<reference evidence="3 4" key="1">
    <citation type="submission" date="2017-09" db="EMBL/GenBank/DDBJ databases">
        <authorList>
            <person name="Ehlers B."/>
            <person name="Leendertz F.H."/>
        </authorList>
    </citation>
    <scope>NUCLEOTIDE SEQUENCE [LARGE SCALE GENOMIC DNA]</scope>
    <source>
        <strain evidence="3 4">USBA 140</strain>
    </source>
</reference>
<dbReference type="AlphaFoldDB" id="A0A286GHY4"/>
<evidence type="ECO:0000313" key="3">
    <source>
        <dbReference type="EMBL" id="SOD94719.1"/>
    </source>
</evidence>
<dbReference type="Pfam" id="PF13883">
    <property type="entry name" value="CREG_beta-barrel"/>
    <property type="match status" value="1"/>
</dbReference>
<dbReference type="OrthoDB" id="9814594at2"/>
<dbReference type="Gene3D" id="2.30.110.10">
    <property type="entry name" value="Electron Transport, Fmn-binding Protein, Chain A"/>
    <property type="match status" value="1"/>
</dbReference>
<dbReference type="InterPro" id="IPR012349">
    <property type="entry name" value="Split_barrel_FMN-bd"/>
</dbReference>
<dbReference type="GO" id="GO:0005737">
    <property type="term" value="C:cytoplasm"/>
    <property type="evidence" value="ECO:0007669"/>
    <property type="project" value="UniProtKB-ARBA"/>
</dbReference>
<dbReference type="EMBL" id="OCNJ01000004">
    <property type="protein sequence ID" value="SOD94719.1"/>
    <property type="molecule type" value="Genomic_DNA"/>
</dbReference>
<dbReference type="InterPro" id="IPR055343">
    <property type="entry name" value="CREG_beta-barrel"/>
</dbReference>
<sequence length="260" mass="27987">MTPEIPTIKPGRTHREAVRRLLRSRPKAALSTTMTVAGERDPGAPYVSLVTIATDHDASPILLLSGLSDHTRNLAADDRAALLLEDTDGLANPQTGERVTVMGRIRRIDDAAVRERCRRRFLARHPAAALYAGFGDFAFFRMEIARVHFVGGFARAVWIDEPAGVLTPADAAAALAAAEDGICGHMNDDHGEAIDLYATRLLGRDGTGWRMAAIDADGCDLVREEESARLPFDEPLADADAARRVLVELAAWARAGGSAV</sequence>
<gene>
    <name evidence="3" type="ORF">SAMN05421508_10498</name>
</gene>